<dbReference type="RefSeq" id="XP_052947852.1">
    <property type="nucleotide sequence ID" value="XM_053086581.1"/>
</dbReference>
<evidence type="ECO:0000256" key="2">
    <source>
        <dbReference type="ARBA" id="ARBA00007448"/>
    </source>
</evidence>
<dbReference type="Gene3D" id="3.40.50.300">
    <property type="entry name" value="P-loop containing nucleotide triphosphate hydrolases"/>
    <property type="match status" value="1"/>
</dbReference>
<feature type="non-terminal residue" evidence="15">
    <location>
        <position position="1"/>
    </location>
</feature>
<dbReference type="PANTHER" id="PTHR23070">
    <property type="entry name" value="BCS1 AAA-TYPE ATPASE"/>
    <property type="match status" value="1"/>
</dbReference>
<comment type="caution">
    <text evidence="15">The sequence shown here is derived from an EMBL/GenBank/DDBJ whole genome shotgun (WGS) entry which is preliminary data.</text>
</comment>
<dbReference type="SMART" id="SM00382">
    <property type="entry name" value="AAA"/>
    <property type="match status" value="1"/>
</dbReference>
<comment type="subcellular location">
    <subcellularLocation>
        <location evidence="1">Mitochondrion inner membrane</location>
        <topology evidence="1">Single-pass membrane protein</topology>
    </subcellularLocation>
</comment>
<gene>
    <name evidence="15" type="ORF">MKK02DRAFT_22531</name>
</gene>
<dbReference type="InterPro" id="IPR027417">
    <property type="entry name" value="P-loop_NTPase"/>
</dbReference>
<evidence type="ECO:0000256" key="10">
    <source>
        <dbReference type="ARBA" id="ARBA00023136"/>
    </source>
</evidence>
<dbReference type="InterPro" id="IPR014851">
    <property type="entry name" value="BCS1_N"/>
</dbReference>
<evidence type="ECO:0000313" key="15">
    <source>
        <dbReference type="EMBL" id="KAI9638075.1"/>
    </source>
</evidence>
<organism evidence="15 16">
    <name type="scientific">Dioszegia hungarica</name>
    <dbReference type="NCBI Taxonomy" id="4972"/>
    <lineage>
        <taxon>Eukaryota</taxon>
        <taxon>Fungi</taxon>
        <taxon>Dikarya</taxon>
        <taxon>Basidiomycota</taxon>
        <taxon>Agaricomycotina</taxon>
        <taxon>Tremellomycetes</taxon>
        <taxon>Tremellales</taxon>
        <taxon>Bulleribasidiaceae</taxon>
        <taxon>Dioszegia</taxon>
    </lineage>
</organism>
<evidence type="ECO:0000256" key="1">
    <source>
        <dbReference type="ARBA" id="ARBA00004434"/>
    </source>
</evidence>
<proteinExistence type="inferred from homology"/>
<sequence length="528" mass="57714">LFPIAFISIGDPSFLWIMEWIAQDPDAQSQIKHFVLSTSSARDAKRGSQNNLRAAAHPNRQVSVKGDLRPANATFISDNVIGKIVPTIYQQIRITFQGHHLWVTGRTDAYSRGRVTSDYMEIRTWVWNRHALKSFLSAAHEWFHSKQDHELLVFHQSWLMSSMRSWQTPVSRPVRPWSSVILPGTVKQDLLSDNQRFLSDKEIAWYAARGIPHRRGYLLYGVPGSGKSTLATALASALKLDIYIVNPSQQGMTDSRLCKLFRDCPARSIILIEDIDCIFPSNRGRSTLIVGGDTEGGEETSSVADFDVEADTPTASPHVAGGHDLAPSTVTLSGLLNAIDGVSSQEGCVLIASTNHPEHLDPALRRAGRFDVQVPFHHAIHSQANGLFRHFYPLSDSETEDATSDEKNPITSAAQLEQHASDFADAVFPNHDTAALALTDIKTDGISMAALQGYLLGFKDDPLAAIAEARACAEGHSEQKVPRKVVLSPAPPAKAKGAAKAPKKKTGKMAPSVPTPVSAEEQVLESED</sequence>
<evidence type="ECO:0000256" key="3">
    <source>
        <dbReference type="ARBA" id="ARBA00022692"/>
    </source>
</evidence>
<dbReference type="GeneID" id="77725782"/>
<evidence type="ECO:0008006" key="17">
    <source>
        <dbReference type="Google" id="ProtNLM"/>
    </source>
</evidence>
<evidence type="ECO:0000256" key="5">
    <source>
        <dbReference type="ARBA" id="ARBA00022792"/>
    </source>
</evidence>
<dbReference type="InterPro" id="IPR003593">
    <property type="entry name" value="AAA+_ATPase"/>
</dbReference>
<dbReference type="AlphaFoldDB" id="A0AA38HCU7"/>
<dbReference type="SUPFAM" id="SSF52540">
    <property type="entry name" value="P-loop containing nucleoside triphosphate hydrolases"/>
    <property type="match status" value="1"/>
</dbReference>
<dbReference type="GO" id="GO:0016887">
    <property type="term" value="F:ATP hydrolysis activity"/>
    <property type="evidence" value="ECO:0007669"/>
    <property type="project" value="InterPro"/>
</dbReference>
<evidence type="ECO:0000256" key="11">
    <source>
        <dbReference type="ARBA" id="ARBA00048778"/>
    </source>
</evidence>
<keyword evidence="10" id="KW-0472">Membrane</keyword>
<feature type="domain" description="AAA+ ATPase" evidence="13">
    <location>
        <begin position="213"/>
        <end position="381"/>
    </location>
</feature>
<keyword evidence="8" id="KW-1133">Transmembrane helix</keyword>
<keyword evidence="7" id="KW-0067">ATP-binding</keyword>
<evidence type="ECO:0000256" key="12">
    <source>
        <dbReference type="SAM" id="MobiDB-lite"/>
    </source>
</evidence>
<keyword evidence="4" id="KW-0547">Nucleotide-binding</keyword>
<feature type="domain" description="BCS1 N-terminal" evidence="14">
    <location>
        <begin position="2"/>
        <end position="180"/>
    </location>
</feature>
<feature type="region of interest" description="Disordered" evidence="12">
    <location>
        <begin position="474"/>
        <end position="528"/>
    </location>
</feature>
<evidence type="ECO:0000256" key="7">
    <source>
        <dbReference type="ARBA" id="ARBA00022840"/>
    </source>
</evidence>
<name>A0AA38HCU7_9TREE</name>
<comment type="catalytic activity">
    <reaction evidence="11">
        <text>ATP + H2O = ADP + phosphate + H(+)</text>
        <dbReference type="Rhea" id="RHEA:13065"/>
        <dbReference type="ChEBI" id="CHEBI:15377"/>
        <dbReference type="ChEBI" id="CHEBI:15378"/>
        <dbReference type="ChEBI" id="CHEBI:30616"/>
        <dbReference type="ChEBI" id="CHEBI:43474"/>
        <dbReference type="ChEBI" id="CHEBI:456216"/>
    </reaction>
    <physiologicalReaction direction="left-to-right" evidence="11">
        <dbReference type="Rhea" id="RHEA:13066"/>
    </physiologicalReaction>
</comment>
<dbReference type="EMBL" id="JAKWFO010000003">
    <property type="protein sequence ID" value="KAI9638075.1"/>
    <property type="molecule type" value="Genomic_DNA"/>
</dbReference>
<dbReference type="SMART" id="SM01024">
    <property type="entry name" value="BCS1_N"/>
    <property type="match status" value="1"/>
</dbReference>
<keyword evidence="6" id="KW-0378">Hydrolase</keyword>
<evidence type="ECO:0000256" key="4">
    <source>
        <dbReference type="ARBA" id="ARBA00022741"/>
    </source>
</evidence>
<dbReference type="GO" id="GO:0005743">
    <property type="term" value="C:mitochondrial inner membrane"/>
    <property type="evidence" value="ECO:0007669"/>
    <property type="project" value="UniProtKB-SubCell"/>
</dbReference>
<evidence type="ECO:0000256" key="8">
    <source>
        <dbReference type="ARBA" id="ARBA00022989"/>
    </source>
</evidence>
<dbReference type="Pfam" id="PF25426">
    <property type="entry name" value="AAA_lid_BCS1"/>
    <property type="match status" value="1"/>
</dbReference>
<keyword evidence="9" id="KW-0496">Mitochondrion</keyword>
<dbReference type="InterPro" id="IPR057495">
    <property type="entry name" value="AAA_lid_BCS1"/>
</dbReference>
<dbReference type="Pfam" id="PF00004">
    <property type="entry name" value="AAA"/>
    <property type="match status" value="2"/>
</dbReference>
<evidence type="ECO:0000259" key="13">
    <source>
        <dbReference type="SMART" id="SM00382"/>
    </source>
</evidence>
<keyword evidence="5" id="KW-0999">Mitochondrion inner membrane</keyword>
<dbReference type="InterPro" id="IPR050747">
    <property type="entry name" value="Mitochondrial_chaperone_BCS1"/>
</dbReference>
<dbReference type="GO" id="GO:0005524">
    <property type="term" value="F:ATP binding"/>
    <property type="evidence" value="ECO:0007669"/>
    <property type="project" value="UniProtKB-KW"/>
</dbReference>
<protein>
    <recommendedName>
        <fullName evidence="17">P-loop containing nucleoside triphosphate hydrolase protein</fullName>
    </recommendedName>
</protein>
<dbReference type="Proteomes" id="UP001164286">
    <property type="component" value="Unassembled WGS sequence"/>
</dbReference>
<dbReference type="InterPro" id="IPR003959">
    <property type="entry name" value="ATPase_AAA_core"/>
</dbReference>
<evidence type="ECO:0000313" key="16">
    <source>
        <dbReference type="Proteomes" id="UP001164286"/>
    </source>
</evidence>
<accession>A0AA38HCU7</accession>
<evidence type="ECO:0000256" key="6">
    <source>
        <dbReference type="ARBA" id="ARBA00022801"/>
    </source>
</evidence>
<keyword evidence="3" id="KW-0812">Transmembrane</keyword>
<reference evidence="15" key="1">
    <citation type="journal article" date="2022" name="G3 (Bethesda)">
        <title>High quality genome of the basidiomycete yeast Dioszegia hungarica PDD-24b-2 isolated from cloud water.</title>
        <authorList>
            <person name="Jarrige D."/>
            <person name="Haridas S."/>
            <person name="Bleykasten-Grosshans C."/>
            <person name="Joly M."/>
            <person name="Nadalig T."/>
            <person name="Sancelme M."/>
            <person name="Vuilleumier S."/>
            <person name="Grigoriev I.V."/>
            <person name="Amato P."/>
            <person name="Bringel F."/>
        </authorList>
    </citation>
    <scope>NUCLEOTIDE SEQUENCE</scope>
    <source>
        <strain evidence="15">PDD-24b-2</strain>
    </source>
</reference>
<evidence type="ECO:0000256" key="9">
    <source>
        <dbReference type="ARBA" id="ARBA00023128"/>
    </source>
</evidence>
<comment type="similarity">
    <text evidence="2">Belongs to the AAA ATPase family. BCS1 subfamily.</text>
</comment>
<keyword evidence="16" id="KW-1185">Reference proteome</keyword>
<dbReference type="Pfam" id="PF08740">
    <property type="entry name" value="BCS1_N"/>
    <property type="match status" value="1"/>
</dbReference>
<evidence type="ECO:0000259" key="14">
    <source>
        <dbReference type="SMART" id="SM01024"/>
    </source>
</evidence>